<dbReference type="PANTHER" id="PTHR30483">
    <property type="entry name" value="LEUCINE-SPECIFIC-BINDING PROTEIN"/>
    <property type="match status" value="1"/>
</dbReference>
<keyword evidence="2" id="KW-0813">Transport</keyword>
<dbReference type="STRING" id="1703770.AMJ39_07095"/>
<gene>
    <name evidence="6" type="ORF">AMJ39_07095</name>
</gene>
<organism evidence="6 7">
    <name type="scientific">candidate division TA06 bacterium DG_24</name>
    <dbReference type="NCBI Taxonomy" id="1703770"/>
    <lineage>
        <taxon>Bacteria</taxon>
        <taxon>Bacteria division TA06</taxon>
    </lineage>
</organism>
<dbReference type="PRINTS" id="PR00337">
    <property type="entry name" value="LEUILEVALBP"/>
</dbReference>
<dbReference type="Gene3D" id="3.40.50.2300">
    <property type="match status" value="2"/>
</dbReference>
<proteinExistence type="inferred from homology"/>
<dbReference type="Proteomes" id="UP000052008">
    <property type="component" value="Unassembled WGS sequence"/>
</dbReference>
<dbReference type="EMBL" id="LIZS01000044">
    <property type="protein sequence ID" value="KPJ52739.1"/>
    <property type="molecule type" value="Genomic_DNA"/>
</dbReference>
<comment type="similarity">
    <text evidence="1">Belongs to the leucine-binding protein family.</text>
</comment>
<sequence>MALGCQSDQGRGPAGTDVIKIGAYFPMTGPYAAGGQMTMDGINLAHQRRPKVLGRTVQTVLVDNKSDKVESANAVSRLIENEGVVAVIGAYASSNAMAGAEVCEKARIPMISPSATNPLVTAGKMYAFRACFIDPFQGLVMAKYATETLGARTAIVIQDVAADYSVGLASFFKRSFTELTGDPGSILATISYQTGDQDFTAQLTVARSKNADVIFIPGYFGDIALLAKQAKELGIGSHLLAGDAAQAPELIQIGGDAVEGLVFSNHYAPEQSRSGAGKEFVDAFREAYGDVPNAFAALGYDAYNIVLSAIESQGEATPEAIRKGIAALTEYDGVTGVITIDENGDAKKSAVILTVQDGKFTYLDTVTP</sequence>
<dbReference type="InterPro" id="IPR028082">
    <property type="entry name" value="Peripla_BP_I"/>
</dbReference>
<accession>A0A0S7WRR9</accession>
<dbReference type="SUPFAM" id="SSF53822">
    <property type="entry name" value="Periplasmic binding protein-like I"/>
    <property type="match status" value="1"/>
</dbReference>
<name>A0A0S7WRR9_UNCT6</name>
<evidence type="ECO:0000256" key="3">
    <source>
        <dbReference type="ARBA" id="ARBA00022729"/>
    </source>
</evidence>
<reference evidence="6 7" key="1">
    <citation type="journal article" date="2015" name="Microbiome">
        <title>Genomic resolution of linkages in carbon, nitrogen, and sulfur cycling among widespread estuary sediment bacteria.</title>
        <authorList>
            <person name="Baker B.J."/>
            <person name="Lazar C.S."/>
            <person name="Teske A.P."/>
            <person name="Dick G.J."/>
        </authorList>
    </citation>
    <scope>NUCLEOTIDE SEQUENCE [LARGE SCALE GENOMIC DNA]</scope>
    <source>
        <strain evidence="6">DG_24</strain>
    </source>
</reference>
<dbReference type="CDD" id="cd06347">
    <property type="entry name" value="PBP1_ABC_LivK_ligand_binding-like"/>
    <property type="match status" value="1"/>
</dbReference>
<dbReference type="PATRIC" id="fig|1703770.3.peg.1764"/>
<dbReference type="AlphaFoldDB" id="A0A0S7WRR9"/>
<protein>
    <submittedName>
        <fullName evidence="6">Branched-chain amino acid ABC transporter substrate-binding protein</fullName>
    </submittedName>
</protein>
<dbReference type="InterPro" id="IPR000709">
    <property type="entry name" value="Leu_Ile_Val-bd"/>
</dbReference>
<evidence type="ECO:0000256" key="4">
    <source>
        <dbReference type="ARBA" id="ARBA00022970"/>
    </source>
</evidence>
<dbReference type="PANTHER" id="PTHR30483:SF6">
    <property type="entry name" value="PERIPLASMIC BINDING PROTEIN OF ABC TRANSPORTER FOR NATURAL AMINO ACIDS"/>
    <property type="match status" value="1"/>
</dbReference>
<evidence type="ECO:0000256" key="2">
    <source>
        <dbReference type="ARBA" id="ARBA00022448"/>
    </source>
</evidence>
<dbReference type="InterPro" id="IPR028081">
    <property type="entry name" value="Leu-bd"/>
</dbReference>
<evidence type="ECO:0000259" key="5">
    <source>
        <dbReference type="Pfam" id="PF13458"/>
    </source>
</evidence>
<feature type="domain" description="Leucine-binding protein" evidence="5">
    <location>
        <begin position="19"/>
        <end position="358"/>
    </location>
</feature>
<evidence type="ECO:0000313" key="7">
    <source>
        <dbReference type="Proteomes" id="UP000052008"/>
    </source>
</evidence>
<dbReference type="InterPro" id="IPR051010">
    <property type="entry name" value="BCAA_transport"/>
</dbReference>
<keyword evidence="4" id="KW-0029">Amino-acid transport</keyword>
<comment type="caution">
    <text evidence="6">The sequence shown here is derived from an EMBL/GenBank/DDBJ whole genome shotgun (WGS) entry which is preliminary data.</text>
</comment>
<keyword evidence="3" id="KW-0732">Signal</keyword>
<dbReference type="GO" id="GO:0006865">
    <property type="term" value="P:amino acid transport"/>
    <property type="evidence" value="ECO:0007669"/>
    <property type="project" value="UniProtKB-KW"/>
</dbReference>
<evidence type="ECO:0000313" key="6">
    <source>
        <dbReference type="EMBL" id="KPJ52739.1"/>
    </source>
</evidence>
<dbReference type="Pfam" id="PF13458">
    <property type="entry name" value="Peripla_BP_6"/>
    <property type="match status" value="1"/>
</dbReference>
<evidence type="ECO:0000256" key="1">
    <source>
        <dbReference type="ARBA" id="ARBA00010062"/>
    </source>
</evidence>